<sequence>MSFLSKKPSMFNALSPSHLLHLSKLTLLAACLSFQAASASDAVPAPQTGNLAAPPSSQLPTTSNQPRIQEFVMTSRDGQDYQISISAPADEPPPSGYGVMVVLDANAYFGTAANAMELIRQFPLVPEGGKLVETAPTLVVGVGYPKGQVINGVRRTRDFLQPARNPASLERLRGPQPGGADAFTTFLTEELRTAIAARFPVNAKRQTLAGHSLGASYVLQVLAERPDAFQRYVAISPAVWWDDSRILTDLASARFGNAKVMLTMAQDEWPGWPVGSTEMLDGARAVRDVLLKAGLPGEALRYVEIRDQDHMTTPFAVMPMATRFSALP</sequence>
<evidence type="ECO:0000313" key="4">
    <source>
        <dbReference type="EMBL" id="NYE81126.1"/>
    </source>
</evidence>
<keyword evidence="5" id="KW-1185">Reference proteome</keyword>
<dbReference type="RefSeq" id="WP_179582841.1">
    <property type="nucleotide sequence ID" value="NZ_JACBYR010000001.1"/>
</dbReference>
<gene>
    <name evidence="4" type="ORF">FHW18_000397</name>
</gene>
<name>A0A7Y9IQL7_9BURK</name>
<evidence type="ECO:0000256" key="3">
    <source>
        <dbReference type="SAM" id="SignalP"/>
    </source>
</evidence>
<organism evidence="4 5">
    <name type="scientific">Pigmentiphaga litoralis</name>
    <dbReference type="NCBI Taxonomy" id="516702"/>
    <lineage>
        <taxon>Bacteria</taxon>
        <taxon>Pseudomonadati</taxon>
        <taxon>Pseudomonadota</taxon>
        <taxon>Betaproteobacteria</taxon>
        <taxon>Burkholderiales</taxon>
        <taxon>Alcaligenaceae</taxon>
        <taxon>Pigmentiphaga</taxon>
    </lineage>
</organism>
<accession>A0A7Y9IQL7</accession>
<feature type="signal peptide" evidence="3">
    <location>
        <begin position="1"/>
        <end position="39"/>
    </location>
</feature>
<dbReference type="Gene3D" id="3.40.50.1820">
    <property type="entry name" value="alpha/beta hydrolase"/>
    <property type="match status" value="1"/>
</dbReference>
<dbReference type="PANTHER" id="PTHR40841:SF2">
    <property type="entry name" value="SIDEROPHORE-DEGRADING ESTERASE (EUROFUNG)"/>
    <property type="match status" value="1"/>
</dbReference>
<proteinExistence type="inferred from homology"/>
<evidence type="ECO:0000256" key="1">
    <source>
        <dbReference type="ARBA" id="ARBA00005622"/>
    </source>
</evidence>
<protein>
    <recommendedName>
        <fullName evidence="6">Ferri-bacillibactin esterase BesA</fullName>
    </recommendedName>
</protein>
<evidence type="ECO:0000313" key="5">
    <source>
        <dbReference type="Proteomes" id="UP000542125"/>
    </source>
</evidence>
<dbReference type="InterPro" id="IPR000801">
    <property type="entry name" value="Esterase-like"/>
</dbReference>
<dbReference type="EMBL" id="JACBYR010000001">
    <property type="protein sequence ID" value="NYE81126.1"/>
    <property type="molecule type" value="Genomic_DNA"/>
</dbReference>
<keyword evidence="2" id="KW-0378">Hydrolase</keyword>
<dbReference type="InterPro" id="IPR052558">
    <property type="entry name" value="Siderophore_Hydrolase_D"/>
</dbReference>
<evidence type="ECO:0000256" key="2">
    <source>
        <dbReference type="ARBA" id="ARBA00022801"/>
    </source>
</evidence>
<dbReference type="AlphaFoldDB" id="A0A7Y9IQL7"/>
<dbReference type="PANTHER" id="PTHR40841">
    <property type="entry name" value="SIDEROPHORE TRIACETYLFUSARININE C ESTERASE"/>
    <property type="match status" value="1"/>
</dbReference>
<keyword evidence="3" id="KW-0732">Signal</keyword>
<evidence type="ECO:0008006" key="6">
    <source>
        <dbReference type="Google" id="ProtNLM"/>
    </source>
</evidence>
<dbReference type="SUPFAM" id="SSF53474">
    <property type="entry name" value="alpha/beta-Hydrolases"/>
    <property type="match status" value="1"/>
</dbReference>
<dbReference type="GO" id="GO:0016788">
    <property type="term" value="F:hydrolase activity, acting on ester bonds"/>
    <property type="evidence" value="ECO:0007669"/>
    <property type="project" value="TreeGrafter"/>
</dbReference>
<reference evidence="4 5" key="1">
    <citation type="submission" date="2020-07" db="EMBL/GenBank/DDBJ databases">
        <title>Genomic Encyclopedia of Type Strains, Phase IV (KMG-V): Genome sequencing to study the core and pangenomes of soil and plant-associated prokaryotes.</title>
        <authorList>
            <person name="Whitman W."/>
        </authorList>
    </citation>
    <scope>NUCLEOTIDE SEQUENCE [LARGE SCALE GENOMIC DNA]</scope>
    <source>
        <strain evidence="4 5">SAS40</strain>
    </source>
</reference>
<dbReference type="InterPro" id="IPR029058">
    <property type="entry name" value="AB_hydrolase_fold"/>
</dbReference>
<dbReference type="Pfam" id="PF00756">
    <property type="entry name" value="Esterase"/>
    <property type="match status" value="1"/>
</dbReference>
<dbReference type="Proteomes" id="UP000542125">
    <property type="component" value="Unassembled WGS sequence"/>
</dbReference>
<comment type="caution">
    <text evidence="4">The sequence shown here is derived from an EMBL/GenBank/DDBJ whole genome shotgun (WGS) entry which is preliminary data.</text>
</comment>
<comment type="similarity">
    <text evidence="1">Belongs to the esterase D family.</text>
</comment>
<feature type="chain" id="PRO_5031248561" description="Ferri-bacillibactin esterase BesA" evidence="3">
    <location>
        <begin position="40"/>
        <end position="328"/>
    </location>
</feature>